<dbReference type="STRING" id="883161.HMPREF9306_01646"/>
<keyword evidence="5 10" id="KW-0378">Hydrolase</keyword>
<dbReference type="Gene3D" id="3.90.950.10">
    <property type="match status" value="1"/>
</dbReference>
<comment type="catalytic activity">
    <reaction evidence="9 10">
        <text>XTP + H2O = XMP + diphosphate + H(+)</text>
        <dbReference type="Rhea" id="RHEA:28610"/>
        <dbReference type="ChEBI" id="CHEBI:15377"/>
        <dbReference type="ChEBI" id="CHEBI:15378"/>
        <dbReference type="ChEBI" id="CHEBI:33019"/>
        <dbReference type="ChEBI" id="CHEBI:57464"/>
        <dbReference type="ChEBI" id="CHEBI:61314"/>
        <dbReference type="EC" id="3.6.1.66"/>
    </reaction>
</comment>
<dbReference type="PANTHER" id="PTHR11067:SF9">
    <property type="entry name" value="INOSINE TRIPHOSPHATE PYROPHOSPHATASE"/>
    <property type="match status" value="1"/>
</dbReference>
<evidence type="ECO:0000256" key="2">
    <source>
        <dbReference type="ARBA" id="ARBA00011738"/>
    </source>
</evidence>
<comment type="catalytic activity">
    <reaction evidence="10">
        <text>ITP + H2O = IMP + diphosphate + H(+)</text>
        <dbReference type="Rhea" id="RHEA:29399"/>
        <dbReference type="ChEBI" id="CHEBI:15377"/>
        <dbReference type="ChEBI" id="CHEBI:15378"/>
        <dbReference type="ChEBI" id="CHEBI:33019"/>
        <dbReference type="ChEBI" id="CHEBI:58053"/>
        <dbReference type="ChEBI" id="CHEBI:61402"/>
        <dbReference type="EC" id="3.6.1.66"/>
    </reaction>
</comment>
<proteinExistence type="inferred from homology"/>
<dbReference type="PANTHER" id="PTHR11067">
    <property type="entry name" value="INOSINE TRIPHOSPHATE PYROPHOSPHATASE/HAM1 PROTEIN"/>
    <property type="match status" value="1"/>
</dbReference>
<dbReference type="InterPro" id="IPR020922">
    <property type="entry name" value="dITP/XTP_pyrophosphatase"/>
</dbReference>
<feature type="binding site" evidence="10">
    <location>
        <position position="74"/>
    </location>
    <ligand>
        <name>substrate</name>
    </ligand>
</feature>
<dbReference type="NCBIfam" id="TIGR00042">
    <property type="entry name" value="RdgB/HAM1 family non-canonical purine NTP pyrophosphatase"/>
    <property type="match status" value="1"/>
</dbReference>
<evidence type="ECO:0000256" key="7">
    <source>
        <dbReference type="ARBA" id="ARBA00023080"/>
    </source>
</evidence>
<evidence type="ECO:0000256" key="8">
    <source>
        <dbReference type="ARBA" id="ARBA00051875"/>
    </source>
</evidence>
<dbReference type="Proteomes" id="UP000014417">
    <property type="component" value="Unassembled WGS sequence"/>
</dbReference>
<dbReference type="RefSeq" id="WP_016456457.1">
    <property type="nucleotide sequence ID" value="NZ_KE150269.1"/>
</dbReference>
<gene>
    <name evidence="12" type="ORF">HMPREF9306_01646</name>
</gene>
<keyword evidence="13" id="KW-1185">Reference proteome</keyword>
<organism evidence="12 13">
    <name type="scientific">Propionimicrobium lymphophilum ACS-093-V-SCH5</name>
    <dbReference type="NCBI Taxonomy" id="883161"/>
    <lineage>
        <taxon>Bacteria</taxon>
        <taxon>Bacillati</taxon>
        <taxon>Actinomycetota</taxon>
        <taxon>Actinomycetes</taxon>
        <taxon>Propionibacteriales</taxon>
        <taxon>Propionibacteriaceae</taxon>
        <taxon>Propionimicrobium</taxon>
    </lineage>
</organism>
<dbReference type="GO" id="GO:0017111">
    <property type="term" value="F:ribonucleoside triphosphate phosphatase activity"/>
    <property type="evidence" value="ECO:0007669"/>
    <property type="project" value="InterPro"/>
</dbReference>
<dbReference type="HAMAP" id="MF_01405">
    <property type="entry name" value="Non_canon_purine_NTPase"/>
    <property type="match status" value="1"/>
</dbReference>
<feature type="binding site" evidence="10">
    <location>
        <begin position="9"/>
        <end position="14"/>
    </location>
    <ligand>
        <name>substrate</name>
    </ligand>
</feature>
<comment type="function">
    <text evidence="10">Pyrophosphatase that catalyzes the hydrolysis of nucleoside triphosphates to their monophosphate derivatives, with a high preference for the non-canonical purine nucleotides XTP (xanthosine triphosphate), dITP (deoxyinosine triphosphate) and ITP. Seems to function as a house-cleaning enzyme that removes non-canonical purine nucleotides from the nucleotide pool, thus preventing their incorporation into DNA/RNA and avoiding chromosomal lesions.</text>
</comment>
<evidence type="ECO:0000313" key="13">
    <source>
        <dbReference type="Proteomes" id="UP000014417"/>
    </source>
</evidence>
<dbReference type="GO" id="GO:0005829">
    <property type="term" value="C:cytosol"/>
    <property type="evidence" value="ECO:0007669"/>
    <property type="project" value="TreeGrafter"/>
</dbReference>
<evidence type="ECO:0000313" key="12">
    <source>
        <dbReference type="EMBL" id="EPD32082.1"/>
    </source>
</evidence>
<dbReference type="Pfam" id="PF01725">
    <property type="entry name" value="Ham1p_like"/>
    <property type="match status" value="1"/>
</dbReference>
<sequence length="210" mass="22814">MTSKVLLATHNDKKLVELRRIVEEAGLDIEIVSLHDVPEYPEPAETEWTFEGNALIKAAEGARRTGLPSIADDSGLCVDALGGMPGVRSSRWAGPGHNDQANLDLVLAQIDDVEAEKRTAQFVSVVAIVMPDGRKKTVRGEMPGRLTFEELGENGFGYDPIFIADEQEGNLTTAQMSSKDKDAISHRGKALRQILPVLAQMLGLDQKPKA</sequence>
<evidence type="ECO:0000256" key="9">
    <source>
        <dbReference type="ARBA" id="ARBA00052017"/>
    </source>
</evidence>
<dbReference type="HOGENOM" id="CLU_082080_0_1_11"/>
<evidence type="ECO:0000256" key="3">
    <source>
        <dbReference type="ARBA" id="ARBA00022723"/>
    </source>
</evidence>
<evidence type="ECO:0000256" key="5">
    <source>
        <dbReference type="ARBA" id="ARBA00022801"/>
    </source>
</evidence>
<protein>
    <recommendedName>
        <fullName evidence="10">dITP/XTP pyrophosphatase</fullName>
        <ecNumber evidence="10">3.6.1.66</ecNumber>
    </recommendedName>
    <alternativeName>
        <fullName evidence="10">Non-canonical purine NTP pyrophosphatase</fullName>
    </alternativeName>
    <alternativeName>
        <fullName evidence="10">Non-standard purine NTP pyrophosphatase</fullName>
    </alternativeName>
    <alternativeName>
        <fullName evidence="10">Nucleoside-triphosphate diphosphatase</fullName>
    </alternativeName>
    <alternativeName>
        <fullName evidence="10">Nucleoside-triphosphate pyrophosphatase</fullName>
        <shortName evidence="10">NTPase</shortName>
    </alternativeName>
</protein>
<evidence type="ECO:0000256" key="1">
    <source>
        <dbReference type="ARBA" id="ARBA00008023"/>
    </source>
</evidence>
<evidence type="ECO:0000256" key="6">
    <source>
        <dbReference type="ARBA" id="ARBA00022842"/>
    </source>
</evidence>
<evidence type="ECO:0000256" key="10">
    <source>
        <dbReference type="HAMAP-Rule" id="MF_01405"/>
    </source>
</evidence>
<feature type="active site" description="Proton acceptor" evidence="10">
    <location>
        <position position="73"/>
    </location>
</feature>
<comment type="subunit">
    <text evidence="2 10">Homodimer.</text>
</comment>
<dbReference type="FunFam" id="3.90.950.10:FF:000001">
    <property type="entry name" value="dITP/XTP pyrophosphatase"/>
    <property type="match status" value="1"/>
</dbReference>
<evidence type="ECO:0000256" key="4">
    <source>
        <dbReference type="ARBA" id="ARBA00022741"/>
    </source>
</evidence>
<feature type="binding site" evidence="10">
    <location>
        <position position="181"/>
    </location>
    <ligand>
        <name>substrate</name>
    </ligand>
</feature>
<dbReference type="InterPro" id="IPR002637">
    <property type="entry name" value="RdgB/HAM1"/>
</dbReference>
<dbReference type="OrthoDB" id="9807456at2"/>
<dbReference type="GO" id="GO:0036222">
    <property type="term" value="F:XTP diphosphatase activity"/>
    <property type="evidence" value="ECO:0007669"/>
    <property type="project" value="UniProtKB-UniRule"/>
</dbReference>
<dbReference type="InterPro" id="IPR029001">
    <property type="entry name" value="ITPase-like_fam"/>
</dbReference>
<keyword evidence="7 10" id="KW-0546">Nucleotide metabolism</keyword>
<dbReference type="PATRIC" id="fig|883161.3.peg.1631"/>
<dbReference type="EC" id="3.6.1.66" evidence="10"/>
<keyword evidence="4 10" id="KW-0547">Nucleotide-binding</keyword>
<keyword evidence="3 10" id="KW-0479">Metal-binding</keyword>
<reference evidence="12 13" key="1">
    <citation type="submission" date="2013-04" db="EMBL/GenBank/DDBJ databases">
        <title>The Genome Sequence of Propionimicrobium lymphophilum ACS-093-V-SCH5.</title>
        <authorList>
            <consortium name="The Broad Institute Genomics Platform"/>
            <person name="Earl A."/>
            <person name="Ward D."/>
            <person name="Feldgarden M."/>
            <person name="Gevers D."/>
            <person name="Saerens B."/>
            <person name="Vaneechoutte M."/>
            <person name="Walker B."/>
            <person name="Young S."/>
            <person name="Zeng Q."/>
            <person name="Gargeya S."/>
            <person name="Fitzgerald M."/>
            <person name="Haas B."/>
            <person name="Abouelleil A."/>
            <person name="Allen A.W."/>
            <person name="Alvarado L."/>
            <person name="Arachchi H.M."/>
            <person name="Berlin A.M."/>
            <person name="Chapman S.B."/>
            <person name="Gainer-Dewar J."/>
            <person name="Goldberg J."/>
            <person name="Griggs A."/>
            <person name="Gujja S."/>
            <person name="Hansen M."/>
            <person name="Howarth C."/>
            <person name="Imamovic A."/>
            <person name="Ireland A."/>
            <person name="Larimer J."/>
            <person name="McCowan C."/>
            <person name="Murphy C."/>
            <person name="Pearson M."/>
            <person name="Poon T.W."/>
            <person name="Priest M."/>
            <person name="Roberts A."/>
            <person name="Saif S."/>
            <person name="Shea T."/>
            <person name="Sisk P."/>
            <person name="Sykes S."/>
            <person name="Wortman J."/>
            <person name="Nusbaum C."/>
            <person name="Birren B."/>
        </authorList>
    </citation>
    <scope>NUCLEOTIDE SEQUENCE [LARGE SCALE GENOMIC DNA]</scope>
    <source>
        <strain evidence="12 13">ACS-093-V-SCH5</strain>
    </source>
</reference>
<dbReference type="GO" id="GO:0036220">
    <property type="term" value="F:ITP diphosphatase activity"/>
    <property type="evidence" value="ECO:0007669"/>
    <property type="project" value="UniProtKB-UniRule"/>
</dbReference>
<dbReference type="EMBL" id="AGZR01000009">
    <property type="protein sequence ID" value="EPD32082.1"/>
    <property type="molecule type" value="Genomic_DNA"/>
</dbReference>
<dbReference type="AlphaFoldDB" id="S2WHE6"/>
<dbReference type="GO" id="GO:0046872">
    <property type="term" value="F:metal ion binding"/>
    <property type="evidence" value="ECO:0007669"/>
    <property type="project" value="UniProtKB-KW"/>
</dbReference>
<dbReference type="SUPFAM" id="SSF52972">
    <property type="entry name" value="ITPase-like"/>
    <property type="match status" value="1"/>
</dbReference>
<comment type="cofactor">
    <cofactor evidence="10">
        <name>Mg(2+)</name>
        <dbReference type="ChEBI" id="CHEBI:18420"/>
    </cofactor>
    <text evidence="10">Binds 1 Mg(2+) ion per subunit.</text>
</comment>
<comment type="caution">
    <text evidence="12">The sequence shown here is derived from an EMBL/GenBank/DDBJ whole genome shotgun (WGS) entry which is preliminary data.</text>
</comment>
<evidence type="ECO:0000256" key="11">
    <source>
        <dbReference type="RuleBase" id="RU003781"/>
    </source>
</evidence>
<accession>S2WHE6</accession>
<dbReference type="GO" id="GO:0009117">
    <property type="term" value="P:nucleotide metabolic process"/>
    <property type="evidence" value="ECO:0007669"/>
    <property type="project" value="UniProtKB-KW"/>
</dbReference>
<dbReference type="GO" id="GO:0035870">
    <property type="term" value="F:dITP diphosphatase activity"/>
    <property type="evidence" value="ECO:0007669"/>
    <property type="project" value="UniProtKB-UniRule"/>
</dbReference>
<feature type="binding site" evidence="10">
    <location>
        <position position="73"/>
    </location>
    <ligand>
        <name>Mg(2+)</name>
        <dbReference type="ChEBI" id="CHEBI:18420"/>
    </ligand>
</feature>
<name>S2WHE6_9ACTN</name>
<dbReference type="GO" id="GO:0000166">
    <property type="term" value="F:nucleotide binding"/>
    <property type="evidence" value="ECO:0007669"/>
    <property type="project" value="UniProtKB-KW"/>
</dbReference>
<feature type="binding site" evidence="10">
    <location>
        <begin position="156"/>
        <end position="159"/>
    </location>
    <ligand>
        <name>substrate</name>
    </ligand>
</feature>
<comment type="caution">
    <text evidence="10">Lacks conserved residue(s) required for the propagation of feature annotation.</text>
</comment>
<feature type="binding site" evidence="10">
    <location>
        <begin position="186"/>
        <end position="187"/>
    </location>
    <ligand>
        <name>substrate</name>
    </ligand>
</feature>
<dbReference type="CDD" id="cd00515">
    <property type="entry name" value="HAM1"/>
    <property type="match status" value="1"/>
</dbReference>
<comment type="catalytic activity">
    <reaction evidence="8 10">
        <text>dITP + H2O = dIMP + diphosphate + H(+)</text>
        <dbReference type="Rhea" id="RHEA:28342"/>
        <dbReference type="ChEBI" id="CHEBI:15377"/>
        <dbReference type="ChEBI" id="CHEBI:15378"/>
        <dbReference type="ChEBI" id="CHEBI:33019"/>
        <dbReference type="ChEBI" id="CHEBI:61194"/>
        <dbReference type="ChEBI" id="CHEBI:61382"/>
        <dbReference type="EC" id="3.6.1.66"/>
    </reaction>
</comment>
<dbReference type="GO" id="GO:0009146">
    <property type="term" value="P:purine nucleoside triphosphate catabolic process"/>
    <property type="evidence" value="ECO:0007669"/>
    <property type="project" value="UniProtKB-UniRule"/>
</dbReference>
<keyword evidence="6 10" id="KW-0460">Magnesium</keyword>
<comment type="similarity">
    <text evidence="1 10 11">Belongs to the HAM1 NTPase family.</text>
</comment>